<proteinExistence type="predicted"/>
<dbReference type="Proteomes" id="UP000178622">
    <property type="component" value="Unassembled WGS sequence"/>
</dbReference>
<evidence type="ECO:0000313" key="1">
    <source>
        <dbReference type="EMBL" id="OFI49541.1"/>
    </source>
</evidence>
<dbReference type="EMBL" id="MKIR01000012">
    <property type="protein sequence ID" value="OFI49541.1"/>
    <property type="molecule type" value="Genomic_DNA"/>
</dbReference>
<organism evidence="1 2">
    <name type="scientific">Floricoccus tropicus</name>
    <dbReference type="NCBI Taxonomy" id="1859473"/>
    <lineage>
        <taxon>Bacteria</taxon>
        <taxon>Bacillati</taxon>
        <taxon>Bacillota</taxon>
        <taxon>Bacilli</taxon>
        <taxon>Lactobacillales</taxon>
        <taxon>Streptococcaceae</taxon>
        <taxon>Floricoccus</taxon>
    </lineage>
</organism>
<dbReference type="OrthoDB" id="9788304at2"/>
<reference evidence="2" key="1">
    <citation type="submission" date="2016-09" db="EMBL/GenBank/DDBJ databases">
        <title>Draft genome sequence of a novel species of the family Streptococcaceae isolated from flowers.</title>
        <authorList>
            <person name="Chuah L.-O."/>
            <person name="Yap K.-P."/>
            <person name="Thong K.L."/>
            <person name="Liong M.T."/>
            <person name="Ahmad R."/>
            <person name="Rusul G."/>
        </authorList>
    </citation>
    <scope>NUCLEOTIDE SEQUENCE [LARGE SCALE GENOMIC DNA]</scope>
    <source>
        <strain evidence="2">DF1</strain>
    </source>
</reference>
<keyword evidence="2" id="KW-1185">Reference proteome</keyword>
<accession>A0A1E8GMR4</accession>
<dbReference type="RefSeq" id="WP_070792058.1">
    <property type="nucleotide sequence ID" value="NZ_MKIR01000012.1"/>
</dbReference>
<comment type="caution">
    <text evidence="1">The sequence shown here is derived from an EMBL/GenBank/DDBJ whole genome shotgun (WGS) entry which is preliminary data.</text>
</comment>
<dbReference type="STRING" id="1859473.BG261_02890"/>
<dbReference type="AlphaFoldDB" id="A0A1E8GMR4"/>
<evidence type="ECO:0000313" key="2">
    <source>
        <dbReference type="Proteomes" id="UP000178622"/>
    </source>
</evidence>
<gene>
    <name evidence="1" type="ORF">BG261_02890</name>
</gene>
<name>A0A1E8GMR4_9LACT</name>
<protein>
    <submittedName>
        <fullName evidence="1">Uncharacterized protein</fullName>
    </submittedName>
</protein>
<sequence length="72" mass="8484">MEIRKCPECNCDVFKVKVEYKGNEKDLYKNGKFIFEGAMTVYMIKKFYCSSCGRKIAITQSKFVHENDEKLK</sequence>